<feature type="compositionally biased region" description="Polar residues" evidence="1">
    <location>
        <begin position="27"/>
        <end position="48"/>
    </location>
</feature>
<proteinExistence type="predicted"/>
<dbReference type="AlphaFoldDB" id="A0A5B9QYS5"/>
<evidence type="ECO:0000256" key="1">
    <source>
        <dbReference type="SAM" id="MobiDB-lite"/>
    </source>
</evidence>
<name>A0A5B9QYS5_9BACT</name>
<accession>A0A5B9QYS5</accession>
<feature type="region of interest" description="Disordered" evidence="1">
    <location>
        <begin position="21"/>
        <end position="54"/>
    </location>
</feature>
<evidence type="ECO:0000313" key="2">
    <source>
        <dbReference type="EMBL" id="QEG43202.1"/>
    </source>
</evidence>
<evidence type="ECO:0000313" key="3">
    <source>
        <dbReference type="Proteomes" id="UP000325286"/>
    </source>
</evidence>
<organism evidence="2 3">
    <name type="scientific">Roseimaritima ulvae</name>
    <dbReference type="NCBI Taxonomy" id="980254"/>
    <lineage>
        <taxon>Bacteria</taxon>
        <taxon>Pseudomonadati</taxon>
        <taxon>Planctomycetota</taxon>
        <taxon>Planctomycetia</taxon>
        <taxon>Pirellulales</taxon>
        <taxon>Pirellulaceae</taxon>
        <taxon>Roseimaritima</taxon>
    </lineage>
</organism>
<dbReference type="KEGG" id="rul:UC8_52470"/>
<dbReference type="EMBL" id="CP042914">
    <property type="protein sequence ID" value="QEG43202.1"/>
    <property type="molecule type" value="Genomic_DNA"/>
</dbReference>
<keyword evidence="3" id="KW-1185">Reference proteome</keyword>
<gene>
    <name evidence="2" type="ORF">UC8_52470</name>
</gene>
<sequence length="54" mass="6067">MIVRKVKIKHRPNVRENAECFPDRSHNYQSPFGTNSGKTKVSGVNGTDLTPKLL</sequence>
<protein>
    <submittedName>
        <fullName evidence="2">Uncharacterized protein</fullName>
    </submittedName>
</protein>
<reference evidence="2 3" key="1">
    <citation type="submission" date="2019-08" db="EMBL/GenBank/DDBJ databases">
        <title>Deep-cultivation of Planctomycetes and their phenomic and genomic characterization uncovers novel biology.</title>
        <authorList>
            <person name="Wiegand S."/>
            <person name="Jogler M."/>
            <person name="Boedeker C."/>
            <person name="Pinto D."/>
            <person name="Vollmers J."/>
            <person name="Rivas-Marin E."/>
            <person name="Kohn T."/>
            <person name="Peeters S.H."/>
            <person name="Heuer A."/>
            <person name="Rast P."/>
            <person name="Oberbeckmann S."/>
            <person name="Bunk B."/>
            <person name="Jeske O."/>
            <person name="Meyerdierks A."/>
            <person name="Storesund J.E."/>
            <person name="Kallscheuer N."/>
            <person name="Luecker S."/>
            <person name="Lage O.M."/>
            <person name="Pohl T."/>
            <person name="Merkel B.J."/>
            <person name="Hornburger P."/>
            <person name="Mueller R.-W."/>
            <person name="Bruemmer F."/>
            <person name="Labrenz M."/>
            <person name="Spormann A.M."/>
            <person name="Op den Camp H."/>
            <person name="Overmann J."/>
            <person name="Amann R."/>
            <person name="Jetten M.S.M."/>
            <person name="Mascher T."/>
            <person name="Medema M.H."/>
            <person name="Devos D.P."/>
            <person name="Kaster A.-K."/>
            <person name="Ovreas L."/>
            <person name="Rohde M."/>
            <person name="Galperin M.Y."/>
            <person name="Jogler C."/>
        </authorList>
    </citation>
    <scope>NUCLEOTIDE SEQUENCE [LARGE SCALE GENOMIC DNA]</scope>
    <source>
        <strain evidence="2 3">UC8</strain>
    </source>
</reference>
<dbReference type="Proteomes" id="UP000325286">
    <property type="component" value="Chromosome"/>
</dbReference>